<dbReference type="EMBL" id="JACHID010000015">
    <property type="protein sequence ID" value="MBB5022731.1"/>
    <property type="molecule type" value="Genomic_DNA"/>
</dbReference>
<accession>A0A7W7Y604</accession>
<feature type="signal peptide" evidence="1">
    <location>
        <begin position="1"/>
        <end position="20"/>
    </location>
</feature>
<keyword evidence="1" id="KW-0732">Signal</keyword>
<dbReference type="InterPro" id="IPR001763">
    <property type="entry name" value="Rhodanese-like_dom"/>
</dbReference>
<comment type="caution">
    <text evidence="3">The sequence shown here is derived from an EMBL/GenBank/DDBJ whole genome shotgun (WGS) entry which is preliminary data.</text>
</comment>
<dbReference type="GO" id="GO:0016740">
    <property type="term" value="F:transferase activity"/>
    <property type="evidence" value="ECO:0007669"/>
    <property type="project" value="UniProtKB-KW"/>
</dbReference>
<reference evidence="3 4" key="1">
    <citation type="submission" date="2020-08" db="EMBL/GenBank/DDBJ databases">
        <title>Genomic Encyclopedia of Type Strains, Phase IV (KMG-IV): sequencing the most valuable type-strain genomes for metagenomic binning, comparative biology and taxonomic classification.</title>
        <authorList>
            <person name="Goeker M."/>
        </authorList>
    </citation>
    <scope>NUCLEOTIDE SEQUENCE [LARGE SCALE GENOMIC DNA]</scope>
    <source>
        <strain evidence="3 4">DSM 22071</strain>
    </source>
</reference>
<evidence type="ECO:0000313" key="4">
    <source>
        <dbReference type="Proteomes" id="UP000528322"/>
    </source>
</evidence>
<dbReference type="PROSITE" id="PS50206">
    <property type="entry name" value="RHODANESE_3"/>
    <property type="match status" value="1"/>
</dbReference>
<feature type="domain" description="Rhodanese" evidence="2">
    <location>
        <begin position="33"/>
        <end position="131"/>
    </location>
</feature>
<dbReference type="Pfam" id="PF00581">
    <property type="entry name" value="Rhodanese"/>
    <property type="match status" value="1"/>
</dbReference>
<protein>
    <submittedName>
        <fullName evidence="3">Rhodanese-related sulfurtransferase</fullName>
    </submittedName>
</protein>
<organism evidence="3 4">
    <name type="scientific">Desulfurispira natronophila</name>
    <dbReference type="NCBI Taxonomy" id="682562"/>
    <lineage>
        <taxon>Bacteria</taxon>
        <taxon>Pseudomonadati</taxon>
        <taxon>Chrysiogenota</taxon>
        <taxon>Chrysiogenia</taxon>
        <taxon>Chrysiogenales</taxon>
        <taxon>Chrysiogenaceae</taxon>
        <taxon>Desulfurispira</taxon>
    </lineage>
</organism>
<dbReference type="AlphaFoldDB" id="A0A7W7Y604"/>
<sequence>MRKLLLPALLLTLFLGNAHAQNVQHQYPSEVLINSGITIIDIRTAAEWKETGIIPNAHTITFFDEQGQYDARAFLQSIDSVVTRNTPFAIICRTGNRTTAVSKFLGDMGYQVINLQGGLYHLIEQGYQPVPYP</sequence>
<name>A0A7W7Y604_9BACT</name>
<dbReference type="RefSeq" id="WP_183733784.1">
    <property type="nucleotide sequence ID" value="NZ_JACHID010000015.1"/>
</dbReference>
<evidence type="ECO:0000313" key="3">
    <source>
        <dbReference type="EMBL" id="MBB5022731.1"/>
    </source>
</evidence>
<evidence type="ECO:0000256" key="1">
    <source>
        <dbReference type="SAM" id="SignalP"/>
    </source>
</evidence>
<dbReference type="InterPro" id="IPR036873">
    <property type="entry name" value="Rhodanese-like_dom_sf"/>
</dbReference>
<keyword evidence="4" id="KW-1185">Reference proteome</keyword>
<keyword evidence="3" id="KW-0808">Transferase</keyword>
<feature type="chain" id="PRO_5030508959" evidence="1">
    <location>
        <begin position="21"/>
        <end position="133"/>
    </location>
</feature>
<proteinExistence type="predicted"/>
<dbReference type="CDD" id="cd00158">
    <property type="entry name" value="RHOD"/>
    <property type="match status" value="1"/>
</dbReference>
<dbReference type="SUPFAM" id="SSF52821">
    <property type="entry name" value="Rhodanese/Cell cycle control phosphatase"/>
    <property type="match status" value="1"/>
</dbReference>
<evidence type="ECO:0000259" key="2">
    <source>
        <dbReference type="PROSITE" id="PS50206"/>
    </source>
</evidence>
<dbReference type="Proteomes" id="UP000528322">
    <property type="component" value="Unassembled WGS sequence"/>
</dbReference>
<dbReference type="Gene3D" id="3.40.250.10">
    <property type="entry name" value="Rhodanese-like domain"/>
    <property type="match status" value="1"/>
</dbReference>
<dbReference type="SMART" id="SM00450">
    <property type="entry name" value="RHOD"/>
    <property type="match status" value="1"/>
</dbReference>
<gene>
    <name evidence="3" type="ORF">HNR37_002074</name>
</gene>